<name>A0ABT4CQJ4_9CLOT</name>
<evidence type="ECO:0000256" key="3">
    <source>
        <dbReference type="ARBA" id="ARBA00022692"/>
    </source>
</evidence>
<keyword evidence="5 6" id="KW-0472">Membrane</keyword>
<dbReference type="InterPro" id="IPR027469">
    <property type="entry name" value="Cation_efflux_TMD_sf"/>
</dbReference>
<feature type="domain" description="Cation efflux protein transmembrane" evidence="7">
    <location>
        <begin position="12"/>
        <end position="218"/>
    </location>
</feature>
<evidence type="ECO:0000256" key="6">
    <source>
        <dbReference type="SAM" id="Phobius"/>
    </source>
</evidence>
<proteinExistence type="predicted"/>
<keyword evidence="2" id="KW-0813">Transport</keyword>
<feature type="transmembrane region" description="Helical" evidence="6">
    <location>
        <begin position="12"/>
        <end position="32"/>
    </location>
</feature>
<keyword evidence="3 6" id="KW-0812">Transmembrane</keyword>
<dbReference type="Pfam" id="PF01545">
    <property type="entry name" value="Cation_efflux"/>
    <property type="match status" value="1"/>
</dbReference>
<dbReference type="EMBL" id="JAPQES010000004">
    <property type="protein sequence ID" value="MCY6371325.1"/>
    <property type="molecule type" value="Genomic_DNA"/>
</dbReference>
<evidence type="ECO:0000256" key="5">
    <source>
        <dbReference type="ARBA" id="ARBA00023136"/>
    </source>
</evidence>
<dbReference type="InterPro" id="IPR058533">
    <property type="entry name" value="Cation_efflux_TM"/>
</dbReference>
<dbReference type="InterPro" id="IPR050291">
    <property type="entry name" value="CDF_Transporter"/>
</dbReference>
<dbReference type="RefSeq" id="WP_268050192.1">
    <property type="nucleotide sequence ID" value="NZ_JAPQES010000004.1"/>
</dbReference>
<feature type="transmembrane region" description="Helical" evidence="6">
    <location>
        <begin position="117"/>
        <end position="138"/>
    </location>
</feature>
<organism evidence="8 9">
    <name type="scientific">Clostridium ganghwense</name>
    <dbReference type="NCBI Taxonomy" id="312089"/>
    <lineage>
        <taxon>Bacteria</taxon>
        <taxon>Bacillati</taxon>
        <taxon>Bacillota</taxon>
        <taxon>Clostridia</taxon>
        <taxon>Eubacteriales</taxon>
        <taxon>Clostridiaceae</taxon>
        <taxon>Clostridium</taxon>
    </lineage>
</organism>
<dbReference type="Proteomes" id="UP001079657">
    <property type="component" value="Unassembled WGS sequence"/>
</dbReference>
<evidence type="ECO:0000313" key="9">
    <source>
        <dbReference type="Proteomes" id="UP001079657"/>
    </source>
</evidence>
<evidence type="ECO:0000256" key="2">
    <source>
        <dbReference type="ARBA" id="ARBA00022448"/>
    </source>
</evidence>
<evidence type="ECO:0000256" key="1">
    <source>
        <dbReference type="ARBA" id="ARBA00004141"/>
    </source>
</evidence>
<feature type="transmembrane region" description="Helical" evidence="6">
    <location>
        <begin position="79"/>
        <end position="97"/>
    </location>
</feature>
<evidence type="ECO:0000313" key="8">
    <source>
        <dbReference type="EMBL" id="MCY6371325.1"/>
    </source>
</evidence>
<dbReference type="Gene3D" id="1.20.1510.10">
    <property type="entry name" value="Cation efflux protein transmembrane domain"/>
    <property type="match status" value="1"/>
</dbReference>
<dbReference type="PANTHER" id="PTHR43840:SF15">
    <property type="entry name" value="MITOCHONDRIAL METAL TRANSPORTER 1-RELATED"/>
    <property type="match status" value="1"/>
</dbReference>
<protein>
    <submittedName>
        <fullName evidence="8">Cation transporter</fullName>
    </submittedName>
</protein>
<feature type="transmembrane region" description="Helical" evidence="6">
    <location>
        <begin position="186"/>
        <end position="205"/>
    </location>
</feature>
<feature type="transmembrane region" description="Helical" evidence="6">
    <location>
        <begin position="38"/>
        <end position="58"/>
    </location>
</feature>
<comment type="subcellular location">
    <subcellularLocation>
        <location evidence="1">Membrane</location>
        <topology evidence="1">Multi-pass membrane protein</topology>
    </subcellularLocation>
</comment>
<evidence type="ECO:0000259" key="7">
    <source>
        <dbReference type="Pfam" id="PF01545"/>
    </source>
</evidence>
<dbReference type="PANTHER" id="PTHR43840">
    <property type="entry name" value="MITOCHONDRIAL METAL TRANSPORTER 1-RELATED"/>
    <property type="match status" value="1"/>
</dbReference>
<dbReference type="SUPFAM" id="SSF161111">
    <property type="entry name" value="Cation efflux protein transmembrane domain-like"/>
    <property type="match status" value="1"/>
</dbReference>
<feature type="transmembrane region" description="Helical" evidence="6">
    <location>
        <begin position="159"/>
        <end position="180"/>
    </location>
</feature>
<comment type="caution">
    <text evidence="8">The sequence shown here is derived from an EMBL/GenBank/DDBJ whole genome shotgun (WGS) entry which is preliminary data.</text>
</comment>
<evidence type="ECO:0000256" key="4">
    <source>
        <dbReference type="ARBA" id="ARBA00022989"/>
    </source>
</evidence>
<keyword evidence="4 6" id="KW-1133">Transmembrane helix</keyword>
<sequence>MKDIQKIEAKGLKIAVIILLFMGVLGIIVSQISNSGAILIDGIFSLISAVTTLIAIKVSSLLTKENEKYPFGYAGYEPLYVLLRSFLLIITVLMALLDSVLKIVTYFTTGNIAQVNAKIFMIYVIFIALMYVVLNMHYGKYCTLTDGKSELLSAEKFNAKANSMLMLGVGGSFIFIGLLKFTPLKFLVPISDSIIVFFIALMVTIDTSKLFAKTISILGGQGVEKEEKEELLNFLKEKLSNEINIINLKVQKVGKTAYVVVDIDFTNKNIEKTKIKNICKIIKDSVKEKYEVNHTFINFA</sequence>
<accession>A0ABT4CQJ4</accession>
<gene>
    <name evidence="8" type="ORF">OXH55_11815</name>
</gene>
<reference evidence="8" key="1">
    <citation type="submission" date="2022-12" db="EMBL/GenBank/DDBJ databases">
        <authorList>
            <person name="Wang J."/>
        </authorList>
    </citation>
    <scope>NUCLEOTIDE SEQUENCE</scope>
    <source>
        <strain evidence="8">HY-42-06</strain>
    </source>
</reference>
<keyword evidence="9" id="KW-1185">Reference proteome</keyword>